<dbReference type="Gene3D" id="3.30.9.10">
    <property type="entry name" value="D-Amino Acid Oxidase, subunit A, domain 2"/>
    <property type="match status" value="1"/>
</dbReference>
<evidence type="ECO:0000313" key="2">
    <source>
        <dbReference type="EMBL" id="KAG9243253.1"/>
    </source>
</evidence>
<feature type="domain" description="FAD dependent oxidoreductase" evidence="1">
    <location>
        <begin position="42"/>
        <end position="420"/>
    </location>
</feature>
<proteinExistence type="predicted"/>
<dbReference type="GO" id="GO:0005737">
    <property type="term" value="C:cytoplasm"/>
    <property type="evidence" value="ECO:0007669"/>
    <property type="project" value="TreeGrafter"/>
</dbReference>
<dbReference type="SUPFAM" id="SSF51905">
    <property type="entry name" value="FAD/NAD(P)-binding domain"/>
    <property type="match status" value="1"/>
</dbReference>
<dbReference type="Proteomes" id="UP000887226">
    <property type="component" value="Unassembled WGS sequence"/>
</dbReference>
<evidence type="ECO:0000313" key="3">
    <source>
        <dbReference type="Proteomes" id="UP000887226"/>
    </source>
</evidence>
<gene>
    <name evidence="2" type="ORF">BJ878DRAFT_511742</name>
</gene>
<dbReference type="PANTHER" id="PTHR13847:SF279">
    <property type="entry name" value="FAD DEPENDENT OXIDOREDUCTASE DOMAIN-CONTAINING PROTEIN-RELATED"/>
    <property type="match status" value="1"/>
</dbReference>
<evidence type="ECO:0000259" key="1">
    <source>
        <dbReference type="Pfam" id="PF01266"/>
    </source>
</evidence>
<sequence length="456" mass="49914">MASNHHRNLLLPVDNPTLPVWQTNPHPLHDHRSTEELPETCDVLIIGAGFAGVATVYNLVNGEDIGGTSELSVVILEARGACSGATGRNGGHVRPDHFGTIPTYAKRFGLKAAEEFAEYEIANFHAIKKLVRQQKIDCDLVVTRTCTAFTNQRTLDKYKPNYEMLAGLPYMDDFQFVIGEAAESISGVKGALACSSYTAASVFPYKFIMHLLDSALNTGHVNLQTHTPVIGISKAPDGTLVVKTERGFIHTKKVIHANNGYVAGLLPEYKHSIIPCKGICSHITVPEEKVAPLLTNSYIIATTDNGMDYLIPRPDGSIIVGGASHMFRADKHQWYNNTDDSILIEAVKDYYDGYMQRTFQGWEDSGAKVKELWTGVMGYSYDSLPHVGDVPERLNQMILAGFNGHGMPVIWLAAKGVAEMIRKGTAFEDVGLPKIMKTTMDRILAAKNGPEGGDIL</sequence>
<organism evidence="2 3">
    <name type="scientific">Calycina marina</name>
    <dbReference type="NCBI Taxonomy" id="1763456"/>
    <lineage>
        <taxon>Eukaryota</taxon>
        <taxon>Fungi</taxon>
        <taxon>Dikarya</taxon>
        <taxon>Ascomycota</taxon>
        <taxon>Pezizomycotina</taxon>
        <taxon>Leotiomycetes</taxon>
        <taxon>Helotiales</taxon>
        <taxon>Pezizellaceae</taxon>
        <taxon>Calycina</taxon>
    </lineage>
</organism>
<dbReference type="PANTHER" id="PTHR13847">
    <property type="entry name" value="SARCOSINE DEHYDROGENASE-RELATED"/>
    <property type="match status" value="1"/>
</dbReference>
<dbReference type="EMBL" id="MU253993">
    <property type="protein sequence ID" value="KAG9243253.1"/>
    <property type="molecule type" value="Genomic_DNA"/>
</dbReference>
<dbReference type="InterPro" id="IPR036188">
    <property type="entry name" value="FAD/NAD-bd_sf"/>
</dbReference>
<keyword evidence="3" id="KW-1185">Reference proteome</keyword>
<comment type="caution">
    <text evidence="2">The sequence shown here is derived from an EMBL/GenBank/DDBJ whole genome shotgun (WGS) entry which is preliminary data.</text>
</comment>
<accession>A0A9P8CDP0</accession>
<dbReference type="Gene3D" id="3.50.50.60">
    <property type="entry name" value="FAD/NAD(P)-binding domain"/>
    <property type="match status" value="1"/>
</dbReference>
<dbReference type="InterPro" id="IPR006076">
    <property type="entry name" value="FAD-dep_OxRdtase"/>
</dbReference>
<protein>
    <submittedName>
        <fullName evidence="2">FAD dependent oxidoreductase-like protein superfamily</fullName>
    </submittedName>
</protein>
<dbReference type="AlphaFoldDB" id="A0A9P8CDP0"/>
<reference evidence="2" key="1">
    <citation type="journal article" date="2021" name="IMA Fungus">
        <title>Genomic characterization of three marine fungi, including Emericellopsis atlantica sp. nov. with signatures of a generalist lifestyle and marine biomass degradation.</title>
        <authorList>
            <person name="Hagestad O.C."/>
            <person name="Hou L."/>
            <person name="Andersen J.H."/>
            <person name="Hansen E.H."/>
            <person name="Altermark B."/>
            <person name="Li C."/>
            <person name="Kuhnert E."/>
            <person name="Cox R.J."/>
            <person name="Crous P.W."/>
            <person name="Spatafora J.W."/>
            <person name="Lail K."/>
            <person name="Amirebrahimi M."/>
            <person name="Lipzen A."/>
            <person name="Pangilinan J."/>
            <person name="Andreopoulos W."/>
            <person name="Hayes R.D."/>
            <person name="Ng V."/>
            <person name="Grigoriev I.V."/>
            <person name="Jackson S.A."/>
            <person name="Sutton T.D.S."/>
            <person name="Dobson A.D.W."/>
            <person name="Rama T."/>
        </authorList>
    </citation>
    <scope>NUCLEOTIDE SEQUENCE</scope>
    <source>
        <strain evidence="2">TRa3180A</strain>
    </source>
</reference>
<dbReference type="OrthoDB" id="429143at2759"/>
<dbReference type="Pfam" id="PF01266">
    <property type="entry name" value="DAO"/>
    <property type="match status" value="1"/>
</dbReference>
<name>A0A9P8CDP0_9HELO</name>